<dbReference type="Proteomes" id="UP000070620">
    <property type="component" value="Unassembled WGS sequence"/>
</dbReference>
<keyword evidence="1" id="KW-0472">Membrane</keyword>
<dbReference type="EMBL" id="LRQV01000205">
    <property type="protein sequence ID" value="KXK58345.1"/>
    <property type="molecule type" value="Genomic_DNA"/>
</dbReference>
<dbReference type="AlphaFoldDB" id="A0A136PIV6"/>
<evidence type="ECO:0000313" key="3">
    <source>
        <dbReference type="Proteomes" id="UP000070620"/>
    </source>
</evidence>
<dbReference type="RefSeq" id="WP_067373644.1">
    <property type="nucleotide sequence ID" value="NZ_JBIUBN010000049.1"/>
</dbReference>
<feature type="transmembrane region" description="Helical" evidence="1">
    <location>
        <begin position="204"/>
        <end position="222"/>
    </location>
</feature>
<reference evidence="2 3" key="1">
    <citation type="submission" date="2016-01" db="EMBL/GenBank/DDBJ databases">
        <title>Whole genome sequence and analysis of Micromonospora rosaria DSM 803, which can produce antibacterial substance rosamicin.</title>
        <authorList>
            <person name="Yang H."/>
            <person name="He X."/>
            <person name="Zhu D."/>
        </authorList>
    </citation>
    <scope>NUCLEOTIDE SEQUENCE [LARGE SCALE GENOMIC DNA]</scope>
    <source>
        <strain evidence="2 3">DSM 803</strain>
    </source>
</reference>
<feature type="transmembrane region" description="Helical" evidence="1">
    <location>
        <begin position="124"/>
        <end position="153"/>
    </location>
</feature>
<gene>
    <name evidence="2" type="ORF">AWW66_30285</name>
</gene>
<evidence type="ECO:0000313" key="2">
    <source>
        <dbReference type="EMBL" id="KXK58345.1"/>
    </source>
</evidence>
<comment type="caution">
    <text evidence="2">The sequence shown here is derived from an EMBL/GenBank/DDBJ whole genome shotgun (WGS) entry which is preliminary data.</text>
</comment>
<feature type="transmembrane region" description="Helical" evidence="1">
    <location>
        <begin position="85"/>
        <end position="104"/>
    </location>
</feature>
<proteinExistence type="predicted"/>
<keyword evidence="1" id="KW-1133">Transmembrane helix</keyword>
<feature type="transmembrane region" description="Helical" evidence="1">
    <location>
        <begin position="44"/>
        <end position="65"/>
    </location>
</feature>
<dbReference type="OrthoDB" id="5188656at2"/>
<evidence type="ECO:0000256" key="1">
    <source>
        <dbReference type="SAM" id="Phobius"/>
    </source>
</evidence>
<protein>
    <submittedName>
        <fullName evidence="2">ABC transporter permease</fullName>
    </submittedName>
</protein>
<feature type="transmembrane region" description="Helical" evidence="1">
    <location>
        <begin position="173"/>
        <end position="197"/>
    </location>
</feature>
<sequence length="281" mass="29344">MTALQNRPAAVEIGEEAPSVSGMRLFRDVVASEWMKLRTIRSTYGFVLGAVVVAVFGMLALFFLIQSFDQATPAEQANYEVAEPTVVVMPFVMFFISCIGGMLITSEFTSGSIGPGLLAIPQRWILLAGKGAVAASVGLVSGFLFSLLATIGAMAMLGDRPAPLNPWPAWTDAIPIVLTAGVVVLVASLVALGFGALLRSTAGALLTMGGLIMVAPVFAHFLPTTWQLRVGSVLLPNLIPQLAGVGNPYLLSQVGAAAVLALYLLLALGAGAVTFRRRDAA</sequence>
<name>A0A136PIV6_9ACTN</name>
<keyword evidence="3" id="KW-1185">Reference proteome</keyword>
<feature type="transmembrane region" description="Helical" evidence="1">
    <location>
        <begin position="254"/>
        <end position="275"/>
    </location>
</feature>
<organism evidence="2 3">
    <name type="scientific">Micromonospora rosaria</name>
    <dbReference type="NCBI Taxonomy" id="47874"/>
    <lineage>
        <taxon>Bacteria</taxon>
        <taxon>Bacillati</taxon>
        <taxon>Actinomycetota</taxon>
        <taxon>Actinomycetes</taxon>
        <taxon>Micromonosporales</taxon>
        <taxon>Micromonosporaceae</taxon>
        <taxon>Micromonospora</taxon>
    </lineage>
</organism>
<keyword evidence="1" id="KW-0812">Transmembrane</keyword>
<accession>A0A136PIV6</accession>